<evidence type="ECO:0000256" key="2">
    <source>
        <dbReference type="ARBA" id="ARBA00022475"/>
    </source>
</evidence>
<dbReference type="InterPro" id="IPR003838">
    <property type="entry name" value="ABC3_permease_C"/>
</dbReference>
<dbReference type="InterPro" id="IPR050250">
    <property type="entry name" value="Macrolide_Exporter_MacB"/>
</dbReference>
<gene>
    <name evidence="9" type="ORF">ACFQMG_34340</name>
</gene>
<feature type="transmembrane region" description="Helical" evidence="7">
    <location>
        <begin position="291"/>
        <end position="314"/>
    </location>
</feature>
<evidence type="ECO:0000256" key="1">
    <source>
        <dbReference type="ARBA" id="ARBA00004651"/>
    </source>
</evidence>
<dbReference type="PANTHER" id="PTHR30572">
    <property type="entry name" value="MEMBRANE COMPONENT OF TRANSPORTER-RELATED"/>
    <property type="match status" value="1"/>
</dbReference>
<dbReference type="PANTHER" id="PTHR30572:SF4">
    <property type="entry name" value="ABC TRANSPORTER PERMEASE YTRF"/>
    <property type="match status" value="1"/>
</dbReference>
<feature type="transmembrane region" description="Helical" evidence="7">
    <location>
        <begin position="949"/>
        <end position="969"/>
    </location>
</feature>
<feature type="domain" description="ABC3 transporter permease C-terminal" evidence="8">
    <location>
        <begin position="295"/>
        <end position="405"/>
    </location>
</feature>
<proteinExistence type="inferred from homology"/>
<feature type="transmembrane region" description="Helical" evidence="7">
    <location>
        <begin position="1003"/>
        <end position="1030"/>
    </location>
</feature>
<comment type="subcellular location">
    <subcellularLocation>
        <location evidence="1">Cell membrane</location>
        <topology evidence="1">Multi-pass membrane protein</topology>
    </subcellularLocation>
</comment>
<comment type="caution">
    <text evidence="9">The sequence shown here is derived from an EMBL/GenBank/DDBJ whole genome shotgun (WGS) entry which is preliminary data.</text>
</comment>
<name>A0ABW2GB61_9ACTN</name>
<evidence type="ECO:0000313" key="10">
    <source>
        <dbReference type="Proteomes" id="UP001596435"/>
    </source>
</evidence>
<comment type="similarity">
    <text evidence="6">Belongs to the ABC-4 integral membrane protein family.</text>
</comment>
<keyword evidence="2" id="KW-1003">Cell membrane</keyword>
<feature type="transmembrane region" description="Helical" evidence="7">
    <location>
        <begin position="334"/>
        <end position="356"/>
    </location>
</feature>
<reference evidence="10" key="1">
    <citation type="journal article" date="2019" name="Int. J. Syst. Evol. Microbiol.">
        <title>The Global Catalogue of Microorganisms (GCM) 10K type strain sequencing project: providing services to taxonomists for standard genome sequencing and annotation.</title>
        <authorList>
            <consortium name="The Broad Institute Genomics Platform"/>
            <consortium name="The Broad Institute Genome Sequencing Center for Infectious Disease"/>
            <person name="Wu L."/>
            <person name="Ma J."/>
        </authorList>
    </citation>
    <scope>NUCLEOTIDE SEQUENCE [LARGE SCALE GENOMIC DNA]</scope>
    <source>
        <strain evidence="10">CGMCC 1.12859</strain>
    </source>
</reference>
<keyword evidence="10" id="KW-1185">Reference proteome</keyword>
<accession>A0ABW2GB61</accession>
<dbReference type="RefSeq" id="WP_380232856.1">
    <property type="nucleotide sequence ID" value="NZ_JBHTAJ010000112.1"/>
</dbReference>
<evidence type="ECO:0000256" key="7">
    <source>
        <dbReference type="SAM" id="Phobius"/>
    </source>
</evidence>
<evidence type="ECO:0000256" key="3">
    <source>
        <dbReference type="ARBA" id="ARBA00022692"/>
    </source>
</evidence>
<evidence type="ECO:0000313" key="9">
    <source>
        <dbReference type="EMBL" id="MFC7184643.1"/>
    </source>
</evidence>
<organism evidence="9 10">
    <name type="scientific">Kitasatospora paranensis</name>
    <dbReference type="NCBI Taxonomy" id="258053"/>
    <lineage>
        <taxon>Bacteria</taxon>
        <taxon>Bacillati</taxon>
        <taxon>Actinomycetota</taxon>
        <taxon>Actinomycetes</taxon>
        <taxon>Kitasatosporales</taxon>
        <taxon>Streptomycetaceae</taxon>
        <taxon>Kitasatospora</taxon>
    </lineage>
</organism>
<evidence type="ECO:0000256" key="5">
    <source>
        <dbReference type="ARBA" id="ARBA00023136"/>
    </source>
</evidence>
<feature type="domain" description="ABC3 transporter permease C-terminal" evidence="8">
    <location>
        <begin position="954"/>
        <end position="1065"/>
    </location>
</feature>
<protein>
    <submittedName>
        <fullName evidence="9">FtsX-like permease family protein</fullName>
    </submittedName>
</protein>
<feature type="transmembrane region" description="Helical" evidence="7">
    <location>
        <begin position="463"/>
        <end position="483"/>
    </location>
</feature>
<keyword evidence="3 7" id="KW-0812">Transmembrane</keyword>
<evidence type="ECO:0000256" key="4">
    <source>
        <dbReference type="ARBA" id="ARBA00022989"/>
    </source>
</evidence>
<dbReference type="Proteomes" id="UP001596435">
    <property type="component" value="Unassembled WGS sequence"/>
</dbReference>
<keyword evidence="5 7" id="KW-0472">Membrane</keyword>
<feature type="transmembrane region" description="Helical" evidence="7">
    <location>
        <begin position="1050"/>
        <end position="1069"/>
    </location>
</feature>
<feature type="transmembrane region" description="Helical" evidence="7">
    <location>
        <begin position="516"/>
        <end position="535"/>
    </location>
</feature>
<evidence type="ECO:0000259" key="8">
    <source>
        <dbReference type="Pfam" id="PF02687"/>
    </source>
</evidence>
<evidence type="ECO:0000256" key="6">
    <source>
        <dbReference type="ARBA" id="ARBA00038076"/>
    </source>
</evidence>
<dbReference type="EMBL" id="JBHTAJ010000112">
    <property type="protein sequence ID" value="MFC7184643.1"/>
    <property type="molecule type" value="Genomic_DNA"/>
</dbReference>
<feature type="transmembrane region" description="Helical" evidence="7">
    <location>
        <begin position="422"/>
        <end position="443"/>
    </location>
</feature>
<dbReference type="Pfam" id="PF02687">
    <property type="entry name" value="FtsX"/>
    <property type="match status" value="2"/>
</dbReference>
<feature type="transmembrane region" description="Helical" evidence="7">
    <location>
        <begin position="379"/>
        <end position="402"/>
    </location>
</feature>
<keyword evidence="4 7" id="KW-1133">Transmembrane helix</keyword>
<sequence length="1085" mass="110150">MGFVVRRLRGRLPLAAAALLTVLTTTCVLTALLVLADGADRTGLRRSLNGPGATRAAVLVTGDREIATRAADDTAVQRFADDLFGPLPSAVRTVARSRAYALPGAPAGQDPDLTLLAALDRSRTRLVAGRWPAPAAAGATVEAAAPEAALRGMGLTAGRLPATLALTDRFSGGSLTVRVTGVYRPADRGDPYWRLDPLAGQGARSLGYTTYGPLLTDDSAFTAGPVAQAGRSWLITADFSGIDRDRADALRGRATLLPARLQAAAAVRIDTDLPALLDELASDALVSRSTLLVGALQLAVLAAAVLLLVVHLLAERQADENRLLAARGASRRRIGAFTATEIALLALPAVVLGPPLTPALLAVLRRAAPAAGTGTGLPWFAWPAAALCALACVLLATVPVLLRAAGAAVLRRAGRRHAAIPAAARIGADVALAALAVVTYLQLAGHTGGLTPDAGGRLGIDPLLVVAPALALCAGTVAVLRVLPLAARLGERLATRGTALGPALTGWQLARRPSRAVGPVLLLVLAVAMGMLALGQRASWAESQRDQADFATAGGLRISGSTAPVAAQGERYTALPGGDRLIPVARTEQRLPDGSGADILALGSTAAAQHLRTAPEILGGRTAAEVFGPLAAAPVTGPRAGLPLPGRPRRIEVDLDVRVLSEQPLESGDAPQDGQDNHQVGVELLVRDRFGADVWVRLPAVPDDTRRTVSADLDELTGPSGTFAAPLTVVGVAVDSGAVPDSATARRVTLHRIAAGDTATGPATAAAVPDGLGWSVRGSAHPGATTRAAATADTPLILDATTLGADSARIELAPADRAGTAAAVPEVKAVATRGYLTGLGASVGDLVRVPFGTGDVQVRVAAVVDALPTTTRAALAVDLATLDRCLVAAGERGLGPSEWWLPGTGPADPVPGRAAEALRGDPTATQSLQVRDEIAAALRADPYGAAAQAALAAVALAAVLLAAIGFATATAGSAAERAGEFAVLTALGAPRRALTRTVPAQQAVLGVLGLTTGLALGALLVRLVVPLAVLTPQARRPVPAVVVQLPPGQVAVLAAVVCLALLVPAVLTGRRHAEAAARLRHLEDM</sequence>